<accession>A0A8H7ILY7</accession>
<protein>
    <submittedName>
        <fullName evidence="1">Uncharacterized protein</fullName>
    </submittedName>
</protein>
<sequence>MAALMHSVKRTGDLARARWILTEAMRAQSRQFENGSEVILDEEIMVCAFQAYSAFRPAFKRGMTRKRTEKPEDTPLRDNMDDVQNPILSEIPAPVYTIPQSAPEVLREADILFSRILSRRTASPDRLFSHVPISARVANAYLGIYYSHASLQQAITKFEECCSHVAPNAYTLSIFWNFLPALLNRTGQSHSRMQKRHG</sequence>
<dbReference type="AlphaFoldDB" id="A0A8H7ILY7"/>
<name>A0A8H7ILY7_9AGAM</name>
<reference evidence="1" key="1">
    <citation type="submission" date="2020-09" db="EMBL/GenBank/DDBJ databases">
        <title>Comparative genome analyses of four rice-infecting Rhizoctonia solani isolates reveal extensive enrichment of homogalacturonan modification genes.</title>
        <authorList>
            <person name="Lee D.-Y."/>
            <person name="Jeon J."/>
            <person name="Kim K.-T."/>
            <person name="Cheong K."/>
            <person name="Song H."/>
            <person name="Choi G."/>
            <person name="Ko J."/>
            <person name="Opiyo S.O."/>
            <person name="Zuo S."/>
            <person name="Madhav S."/>
            <person name="Lee Y.-H."/>
            <person name="Wang G.-L."/>
        </authorList>
    </citation>
    <scope>NUCLEOTIDE SEQUENCE</scope>
    <source>
        <strain evidence="1">AG1-IA B2</strain>
    </source>
</reference>
<evidence type="ECO:0000313" key="2">
    <source>
        <dbReference type="Proteomes" id="UP000614334"/>
    </source>
</evidence>
<comment type="caution">
    <text evidence="1">The sequence shown here is derived from an EMBL/GenBank/DDBJ whole genome shotgun (WGS) entry which is preliminary data.</text>
</comment>
<proteinExistence type="predicted"/>
<organism evidence="1 2">
    <name type="scientific">Rhizoctonia solani</name>
    <dbReference type="NCBI Taxonomy" id="456999"/>
    <lineage>
        <taxon>Eukaryota</taxon>
        <taxon>Fungi</taxon>
        <taxon>Dikarya</taxon>
        <taxon>Basidiomycota</taxon>
        <taxon>Agaricomycotina</taxon>
        <taxon>Agaricomycetes</taxon>
        <taxon>Cantharellales</taxon>
        <taxon>Ceratobasidiaceae</taxon>
        <taxon>Rhizoctonia</taxon>
    </lineage>
</organism>
<dbReference type="EMBL" id="JACYCF010000001">
    <property type="protein sequence ID" value="KAF8761589.1"/>
    <property type="molecule type" value="Genomic_DNA"/>
</dbReference>
<evidence type="ECO:0000313" key="1">
    <source>
        <dbReference type="EMBL" id="KAF8761589.1"/>
    </source>
</evidence>
<gene>
    <name evidence="1" type="ORF">RHS01_00094</name>
</gene>
<dbReference type="Proteomes" id="UP000614334">
    <property type="component" value="Unassembled WGS sequence"/>
</dbReference>